<dbReference type="Proteomes" id="UP000824120">
    <property type="component" value="Chromosome 9"/>
</dbReference>
<dbReference type="AlphaFoldDB" id="A0A9J5XBF8"/>
<dbReference type="OrthoDB" id="1301509at2759"/>
<proteinExistence type="predicted"/>
<keyword evidence="2" id="KW-1185">Reference proteome</keyword>
<dbReference type="PANTHER" id="PTHR47481:SF14">
    <property type="entry name" value="RETROTRANSPOSON COPIA-LIKE N-TERMINAL DOMAIN-CONTAINING PROTEIN"/>
    <property type="match status" value="1"/>
</dbReference>
<organism evidence="1 2">
    <name type="scientific">Solanum commersonii</name>
    <name type="common">Commerson's wild potato</name>
    <name type="synonym">Commerson's nightshade</name>
    <dbReference type="NCBI Taxonomy" id="4109"/>
    <lineage>
        <taxon>Eukaryota</taxon>
        <taxon>Viridiplantae</taxon>
        <taxon>Streptophyta</taxon>
        <taxon>Embryophyta</taxon>
        <taxon>Tracheophyta</taxon>
        <taxon>Spermatophyta</taxon>
        <taxon>Magnoliopsida</taxon>
        <taxon>eudicotyledons</taxon>
        <taxon>Gunneridae</taxon>
        <taxon>Pentapetalae</taxon>
        <taxon>asterids</taxon>
        <taxon>lamiids</taxon>
        <taxon>Solanales</taxon>
        <taxon>Solanaceae</taxon>
        <taxon>Solanoideae</taxon>
        <taxon>Solaneae</taxon>
        <taxon>Solanum</taxon>
    </lineage>
</organism>
<reference evidence="1 2" key="1">
    <citation type="submission" date="2020-09" db="EMBL/GenBank/DDBJ databases">
        <title>De no assembly of potato wild relative species, Solanum commersonii.</title>
        <authorList>
            <person name="Cho K."/>
        </authorList>
    </citation>
    <scope>NUCLEOTIDE SEQUENCE [LARGE SCALE GENOMIC DNA]</scope>
    <source>
        <strain evidence="1">LZ3.2</strain>
        <tissue evidence="1">Leaf</tissue>
    </source>
</reference>
<gene>
    <name evidence="1" type="ORF">H5410_046139</name>
</gene>
<comment type="caution">
    <text evidence="1">The sequence shown here is derived from an EMBL/GenBank/DDBJ whole genome shotgun (WGS) entry which is preliminary data.</text>
</comment>
<evidence type="ECO:0000313" key="2">
    <source>
        <dbReference type="Proteomes" id="UP000824120"/>
    </source>
</evidence>
<name>A0A9J5XBF8_SOLCO</name>
<protein>
    <submittedName>
        <fullName evidence="1">Uncharacterized protein</fullName>
    </submittedName>
</protein>
<accession>A0A9J5XBF8</accession>
<dbReference type="EMBL" id="JACXVP010000009">
    <property type="protein sequence ID" value="KAG5585705.1"/>
    <property type="molecule type" value="Genomic_DNA"/>
</dbReference>
<dbReference type="PANTHER" id="PTHR47481">
    <property type="match status" value="1"/>
</dbReference>
<evidence type="ECO:0000313" key="1">
    <source>
        <dbReference type="EMBL" id="KAG5585705.1"/>
    </source>
</evidence>
<sequence length="161" mass="18157">MVASISIEIMSFVTDDKTFYKCMVASLSPEIIPFVIDDKTSYVFWQNLATTYVKSSRSHIMSLREDLNTIQKRNLFITMYLQKIKEICTKLASVGVHISTDEIFIHVVHGLPSEYDSVASALCAPETDIIFPELHDNLSNFEAYLTVDHPECGANHGELCC</sequence>
<dbReference type="Pfam" id="PF14223">
    <property type="entry name" value="Retrotran_gag_2"/>
    <property type="match status" value="1"/>
</dbReference>